<gene>
    <name evidence="1" type="ORF">MNBD_GAMMA25-470</name>
</gene>
<reference evidence="1" key="1">
    <citation type="submission" date="2018-06" db="EMBL/GenBank/DDBJ databases">
        <authorList>
            <person name="Zhirakovskaya E."/>
        </authorList>
    </citation>
    <scope>NUCLEOTIDE SEQUENCE</scope>
</reference>
<dbReference type="AlphaFoldDB" id="A0A3B1AQE9"/>
<name>A0A3B1AQE9_9ZZZZ</name>
<protein>
    <submittedName>
        <fullName evidence="1">Uncharacterized protein</fullName>
    </submittedName>
</protein>
<organism evidence="1">
    <name type="scientific">hydrothermal vent metagenome</name>
    <dbReference type="NCBI Taxonomy" id="652676"/>
    <lineage>
        <taxon>unclassified sequences</taxon>
        <taxon>metagenomes</taxon>
        <taxon>ecological metagenomes</taxon>
    </lineage>
</organism>
<sequence>MMSKMLISGGQVADWQKLVCEAEAELGVALDEELESYLVFTLMRYTSRADMASQVMALDYLEAMQGTASINGQKMREVADQCLLLTGLFPARVQRRRVSITYYVDLGRSAYQYLAENLASMTLLYSRMAEQFVQAMDTLHAIRQLGEGSLQLEPLEAYALSQQTGSRVAQIQLGRELAFPPPEIEVMTKKH</sequence>
<evidence type="ECO:0000313" key="1">
    <source>
        <dbReference type="EMBL" id="VAX08206.1"/>
    </source>
</evidence>
<proteinExistence type="predicted"/>
<dbReference type="EMBL" id="UOFY01000027">
    <property type="protein sequence ID" value="VAX08206.1"/>
    <property type="molecule type" value="Genomic_DNA"/>
</dbReference>
<accession>A0A3B1AQE9</accession>